<proteinExistence type="inferred from homology"/>
<dbReference type="InterPro" id="IPR001254">
    <property type="entry name" value="Trypsin_dom"/>
</dbReference>
<dbReference type="PRINTS" id="PR00722">
    <property type="entry name" value="CHYMOTRYPSIN"/>
</dbReference>
<sequence>CGKENIASRYLMNRNQLEHSKYPWTAIVSLFSKKQSINITAAVINSRYVITVAAPFSIMKEKAIVYYNKFKRSDLVGGIEVEKIITHEKYRNNGKQKNNDIALLKLKDEIKFNDEMKPICLPNENMTEYENFNFTIASMGDVGYGLYYMLPENMQEIWMQIVDITKCEESYRNYLKSGYPYKLNKQMHICASSTEKHICRGDAGAALMHRHQGKMYALGIASFSKKICSEKPAVFTKVVNYLEWIKNNTKEGEYCGN</sequence>
<dbReference type="STRING" id="299467.A0A443S429"/>
<dbReference type="Proteomes" id="UP000288716">
    <property type="component" value="Unassembled WGS sequence"/>
</dbReference>
<dbReference type="GO" id="GO:0006508">
    <property type="term" value="P:proteolysis"/>
    <property type="evidence" value="ECO:0007669"/>
    <property type="project" value="InterPro"/>
</dbReference>
<dbReference type="InterPro" id="IPR043504">
    <property type="entry name" value="Peptidase_S1_PA_chymotrypsin"/>
</dbReference>
<dbReference type="AlphaFoldDB" id="A0A443S429"/>
<comment type="similarity">
    <text evidence="2">Belongs to the peptidase S1 family. CLIP subfamily.</text>
</comment>
<protein>
    <submittedName>
        <fullName evidence="4">Clotting factor B-like isoform X1</fullName>
    </submittedName>
</protein>
<dbReference type="CDD" id="cd00190">
    <property type="entry name" value="Tryp_SPc"/>
    <property type="match status" value="1"/>
</dbReference>
<dbReference type="VEuPathDB" id="VectorBase:LDEU009809"/>
<evidence type="ECO:0000256" key="2">
    <source>
        <dbReference type="ARBA" id="ARBA00024195"/>
    </source>
</evidence>
<feature type="domain" description="Peptidase S1" evidence="3">
    <location>
        <begin position="11"/>
        <end position="250"/>
    </location>
</feature>
<dbReference type="InterPro" id="IPR001314">
    <property type="entry name" value="Peptidase_S1A"/>
</dbReference>
<dbReference type="GO" id="GO:0004252">
    <property type="term" value="F:serine-type endopeptidase activity"/>
    <property type="evidence" value="ECO:0007669"/>
    <property type="project" value="InterPro"/>
</dbReference>
<evidence type="ECO:0000259" key="3">
    <source>
        <dbReference type="PROSITE" id="PS50240"/>
    </source>
</evidence>
<gene>
    <name evidence="4" type="ORF">B4U80_11669</name>
</gene>
<accession>A0A443S429</accession>
<keyword evidence="1" id="KW-1015">Disulfide bond</keyword>
<dbReference type="Gene3D" id="2.40.10.10">
    <property type="entry name" value="Trypsin-like serine proteases"/>
    <property type="match status" value="1"/>
</dbReference>
<dbReference type="Pfam" id="PF00089">
    <property type="entry name" value="Trypsin"/>
    <property type="match status" value="1"/>
</dbReference>
<dbReference type="PROSITE" id="PS50240">
    <property type="entry name" value="TRYPSIN_DOM"/>
    <property type="match status" value="1"/>
</dbReference>
<dbReference type="OrthoDB" id="9981647at2759"/>
<organism evidence="4 5">
    <name type="scientific">Leptotrombidium deliense</name>
    <dbReference type="NCBI Taxonomy" id="299467"/>
    <lineage>
        <taxon>Eukaryota</taxon>
        <taxon>Metazoa</taxon>
        <taxon>Ecdysozoa</taxon>
        <taxon>Arthropoda</taxon>
        <taxon>Chelicerata</taxon>
        <taxon>Arachnida</taxon>
        <taxon>Acari</taxon>
        <taxon>Acariformes</taxon>
        <taxon>Trombidiformes</taxon>
        <taxon>Prostigmata</taxon>
        <taxon>Anystina</taxon>
        <taxon>Parasitengona</taxon>
        <taxon>Trombiculoidea</taxon>
        <taxon>Trombiculidae</taxon>
        <taxon>Leptotrombidium</taxon>
    </lineage>
</organism>
<evidence type="ECO:0000256" key="1">
    <source>
        <dbReference type="ARBA" id="ARBA00023157"/>
    </source>
</evidence>
<dbReference type="SUPFAM" id="SSF50494">
    <property type="entry name" value="Trypsin-like serine proteases"/>
    <property type="match status" value="1"/>
</dbReference>
<dbReference type="InterPro" id="IPR051487">
    <property type="entry name" value="Ser/Thr_Proteases_Immune/Dev"/>
</dbReference>
<name>A0A443S429_9ACAR</name>
<dbReference type="EMBL" id="NCKV01009420">
    <property type="protein sequence ID" value="RWS22231.1"/>
    <property type="molecule type" value="Genomic_DNA"/>
</dbReference>
<reference evidence="4 5" key="1">
    <citation type="journal article" date="2018" name="Gigascience">
        <title>Genomes of trombidid mites reveal novel predicted allergens and laterally-transferred genes associated with secondary metabolism.</title>
        <authorList>
            <person name="Dong X."/>
            <person name="Chaisiri K."/>
            <person name="Xia D."/>
            <person name="Armstrong S.D."/>
            <person name="Fang Y."/>
            <person name="Donnelly M.J."/>
            <person name="Kadowaki T."/>
            <person name="McGarry J.W."/>
            <person name="Darby A.C."/>
            <person name="Makepeace B.L."/>
        </authorList>
    </citation>
    <scope>NUCLEOTIDE SEQUENCE [LARGE SCALE GENOMIC DNA]</scope>
    <source>
        <strain evidence="4">UoL-UT</strain>
    </source>
</reference>
<feature type="non-terminal residue" evidence="4">
    <location>
        <position position="1"/>
    </location>
</feature>
<evidence type="ECO:0000313" key="4">
    <source>
        <dbReference type="EMBL" id="RWS22231.1"/>
    </source>
</evidence>
<dbReference type="InterPro" id="IPR009003">
    <property type="entry name" value="Peptidase_S1_PA"/>
</dbReference>
<dbReference type="SMART" id="SM00020">
    <property type="entry name" value="Tryp_SPc"/>
    <property type="match status" value="1"/>
</dbReference>
<keyword evidence="5" id="KW-1185">Reference proteome</keyword>
<comment type="caution">
    <text evidence="4">The sequence shown here is derived from an EMBL/GenBank/DDBJ whole genome shotgun (WGS) entry which is preliminary data.</text>
</comment>
<dbReference type="PANTHER" id="PTHR24256">
    <property type="entry name" value="TRYPTASE-RELATED"/>
    <property type="match status" value="1"/>
</dbReference>
<evidence type="ECO:0000313" key="5">
    <source>
        <dbReference type="Proteomes" id="UP000288716"/>
    </source>
</evidence>